<dbReference type="PANTHER" id="PTHR24252:SF7">
    <property type="entry name" value="HYALIN"/>
    <property type="match status" value="1"/>
</dbReference>
<dbReference type="AlphaFoldDB" id="A0A7R9MGU3"/>
<dbReference type="OrthoDB" id="6514235at2759"/>
<dbReference type="SUPFAM" id="SSF50494">
    <property type="entry name" value="Trypsin-like serine proteases"/>
    <property type="match status" value="1"/>
</dbReference>
<protein>
    <recommendedName>
        <fullName evidence="4">Peptidase S1 domain-containing protein</fullName>
    </recommendedName>
</protein>
<proteinExistence type="inferred from homology"/>
<dbReference type="InterPro" id="IPR009003">
    <property type="entry name" value="Peptidase_S1_PA"/>
</dbReference>
<evidence type="ECO:0000313" key="6">
    <source>
        <dbReference type="Proteomes" id="UP000728032"/>
    </source>
</evidence>
<dbReference type="EMBL" id="CAJPVJ010018935">
    <property type="protein sequence ID" value="CAG2177134.1"/>
    <property type="molecule type" value="Genomic_DNA"/>
</dbReference>
<reference evidence="5" key="1">
    <citation type="submission" date="2020-11" db="EMBL/GenBank/DDBJ databases">
        <authorList>
            <person name="Tran Van P."/>
        </authorList>
    </citation>
    <scope>NUCLEOTIDE SEQUENCE</scope>
</reference>
<feature type="signal peptide" evidence="3">
    <location>
        <begin position="1"/>
        <end position="20"/>
    </location>
</feature>
<dbReference type="GO" id="GO:0006508">
    <property type="term" value="P:proteolysis"/>
    <property type="evidence" value="ECO:0007669"/>
    <property type="project" value="InterPro"/>
</dbReference>
<dbReference type="PROSITE" id="PS00134">
    <property type="entry name" value="TRYPSIN_HIS"/>
    <property type="match status" value="1"/>
</dbReference>
<dbReference type="FunFam" id="2.40.10.10:FF:000068">
    <property type="entry name" value="transmembrane protease serine 2"/>
    <property type="match status" value="1"/>
</dbReference>
<dbReference type="Proteomes" id="UP000728032">
    <property type="component" value="Unassembled WGS sequence"/>
</dbReference>
<dbReference type="InterPro" id="IPR018114">
    <property type="entry name" value="TRYPSIN_HIS"/>
</dbReference>
<comment type="similarity">
    <text evidence="2">Belongs to the peptidase S1 family. CLIP subfamily.</text>
</comment>
<evidence type="ECO:0000256" key="1">
    <source>
        <dbReference type="ARBA" id="ARBA00023157"/>
    </source>
</evidence>
<dbReference type="Gene3D" id="2.40.10.10">
    <property type="entry name" value="Trypsin-like serine proteases"/>
    <property type="match status" value="2"/>
</dbReference>
<feature type="domain" description="Peptidase S1" evidence="4">
    <location>
        <begin position="46"/>
        <end position="260"/>
    </location>
</feature>
<dbReference type="InterPro" id="IPR001314">
    <property type="entry name" value="Peptidase_S1A"/>
</dbReference>
<dbReference type="GO" id="GO:0004252">
    <property type="term" value="F:serine-type endopeptidase activity"/>
    <property type="evidence" value="ECO:0007669"/>
    <property type="project" value="InterPro"/>
</dbReference>
<evidence type="ECO:0000256" key="3">
    <source>
        <dbReference type="SAM" id="SignalP"/>
    </source>
</evidence>
<evidence type="ECO:0000259" key="4">
    <source>
        <dbReference type="PROSITE" id="PS50240"/>
    </source>
</evidence>
<accession>A0A7R9MGU3</accession>
<dbReference type="PANTHER" id="PTHR24252">
    <property type="entry name" value="ACROSIN-RELATED"/>
    <property type="match status" value="1"/>
</dbReference>
<feature type="chain" id="PRO_5035680350" description="Peptidase S1 domain-containing protein" evidence="3">
    <location>
        <begin position="21"/>
        <end position="287"/>
    </location>
</feature>
<keyword evidence="1" id="KW-1015">Disulfide bond</keyword>
<dbReference type="SMART" id="SM00020">
    <property type="entry name" value="Tryp_SPc"/>
    <property type="match status" value="1"/>
</dbReference>
<sequence>MKIFILTLACLIFYTGWCSGLPHNHQHHNHTKISNVTVYKIKTPNIVGGRDAQPGENPHMCSLQYQGNHVCGASIISSQYAVTAAHCVSGRAPANYKLRCGTLKHAEPGTDFEISDNIVHPEYNYGAQNNNDIALIKVTTEIPLGTSIIDKIALPDQDSDMEPGAMITVTGWGYLIDVSGVDSDTLQTVDVPVVYRADCAHDYSMYDITENMSCAGYDQGGMDACTDDSGGPAKYNGVLVGIVSWGLDCAKPHQPGVYTREKLILELNGTVLIAKPAKAAKAAKAAK</sequence>
<gene>
    <name evidence="5" type="ORF">ONB1V03_LOCUS16567</name>
</gene>
<feature type="non-terminal residue" evidence="5">
    <location>
        <position position="1"/>
    </location>
</feature>
<dbReference type="EMBL" id="OC933760">
    <property type="protein sequence ID" value="CAD7659996.1"/>
    <property type="molecule type" value="Genomic_DNA"/>
</dbReference>
<organism evidence="5">
    <name type="scientific">Oppiella nova</name>
    <dbReference type="NCBI Taxonomy" id="334625"/>
    <lineage>
        <taxon>Eukaryota</taxon>
        <taxon>Metazoa</taxon>
        <taxon>Ecdysozoa</taxon>
        <taxon>Arthropoda</taxon>
        <taxon>Chelicerata</taxon>
        <taxon>Arachnida</taxon>
        <taxon>Acari</taxon>
        <taxon>Acariformes</taxon>
        <taxon>Sarcoptiformes</taxon>
        <taxon>Oribatida</taxon>
        <taxon>Brachypylina</taxon>
        <taxon>Oppioidea</taxon>
        <taxon>Oppiidae</taxon>
        <taxon>Oppiella</taxon>
    </lineage>
</organism>
<dbReference type="InterPro" id="IPR001254">
    <property type="entry name" value="Trypsin_dom"/>
</dbReference>
<keyword evidence="3" id="KW-0732">Signal</keyword>
<evidence type="ECO:0000313" key="5">
    <source>
        <dbReference type="EMBL" id="CAD7659996.1"/>
    </source>
</evidence>
<dbReference type="PRINTS" id="PR00722">
    <property type="entry name" value="CHYMOTRYPSIN"/>
</dbReference>
<keyword evidence="6" id="KW-1185">Reference proteome</keyword>
<dbReference type="FunFam" id="2.40.10.10:FF:000002">
    <property type="entry name" value="Transmembrane protease serine"/>
    <property type="match status" value="1"/>
</dbReference>
<dbReference type="InterPro" id="IPR043504">
    <property type="entry name" value="Peptidase_S1_PA_chymotrypsin"/>
</dbReference>
<dbReference type="CDD" id="cd00190">
    <property type="entry name" value="Tryp_SPc"/>
    <property type="match status" value="1"/>
</dbReference>
<dbReference type="Pfam" id="PF00089">
    <property type="entry name" value="Trypsin"/>
    <property type="match status" value="1"/>
</dbReference>
<name>A0A7R9MGU3_9ACAR</name>
<evidence type="ECO:0000256" key="2">
    <source>
        <dbReference type="ARBA" id="ARBA00024195"/>
    </source>
</evidence>
<dbReference type="PROSITE" id="PS50240">
    <property type="entry name" value="TRYPSIN_DOM"/>
    <property type="match status" value="1"/>
</dbReference>